<proteinExistence type="predicted"/>
<dbReference type="InterPro" id="IPR046254">
    <property type="entry name" value="DUF6287"/>
</dbReference>
<feature type="signal peptide" evidence="2">
    <location>
        <begin position="1"/>
        <end position="21"/>
    </location>
</feature>
<dbReference type="Proteomes" id="UP000004322">
    <property type="component" value="Unassembled WGS sequence"/>
</dbReference>
<accession>G5JTH4</accession>
<dbReference type="STRING" id="873449.STRCR_2364"/>
<keyword evidence="4" id="KW-0449">Lipoprotein</keyword>
<dbReference type="EMBL" id="AEUV02000002">
    <property type="protein sequence ID" value="EHI74195.1"/>
    <property type="molecule type" value="Genomic_DNA"/>
</dbReference>
<dbReference type="AlphaFoldDB" id="G5JTH4"/>
<keyword evidence="5" id="KW-1185">Reference proteome</keyword>
<feature type="compositionally biased region" description="Polar residues" evidence="1">
    <location>
        <begin position="35"/>
        <end position="44"/>
    </location>
</feature>
<feature type="compositionally biased region" description="Low complexity" evidence="1">
    <location>
        <begin position="49"/>
        <end position="84"/>
    </location>
</feature>
<dbReference type="Pfam" id="PF19804">
    <property type="entry name" value="DUF6287"/>
    <property type="match status" value="1"/>
</dbReference>
<evidence type="ECO:0000256" key="1">
    <source>
        <dbReference type="SAM" id="MobiDB-lite"/>
    </source>
</evidence>
<evidence type="ECO:0000259" key="3">
    <source>
        <dbReference type="Pfam" id="PF19804"/>
    </source>
</evidence>
<dbReference type="PROSITE" id="PS51257">
    <property type="entry name" value="PROKAR_LIPOPROTEIN"/>
    <property type="match status" value="1"/>
</dbReference>
<feature type="domain" description="DUF6287" evidence="3">
    <location>
        <begin position="88"/>
        <end position="121"/>
    </location>
</feature>
<evidence type="ECO:0000313" key="4">
    <source>
        <dbReference type="EMBL" id="EHI74195.1"/>
    </source>
</evidence>
<keyword evidence="2" id="KW-0732">Signal</keyword>
<name>G5JTH4_STRCG</name>
<dbReference type="RefSeq" id="WP_004227093.1">
    <property type="nucleotide sequence ID" value="NZ_AEUV02000002.1"/>
</dbReference>
<dbReference type="OrthoDB" id="2136578at2"/>
<gene>
    <name evidence="4" type="ORF">STRCR_2364</name>
</gene>
<protein>
    <submittedName>
        <fullName evidence="4">Lipoprotein</fullName>
    </submittedName>
</protein>
<reference evidence="4" key="1">
    <citation type="submission" date="2011-07" db="EMBL/GenBank/DDBJ databases">
        <authorList>
            <person name="Stanhope M.J."/>
            <person name="Durkin A.S."/>
            <person name="Hostetler J."/>
            <person name="Kim M."/>
            <person name="Radune D."/>
            <person name="Singh I."/>
            <person name="Town C.D."/>
        </authorList>
    </citation>
    <scope>NUCLEOTIDE SEQUENCE [LARGE SCALE GENOMIC DNA]</scope>
    <source>
        <strain evidence="4">HS-6</strain>
    </source>
</reference>
<evidence type="ECO:0000256" key="2">
    <source>
        <dbReference type="SAM" id="SignalP"/>
    </source>
</evidence>
<comment type="caution">
    <text evidence="4">The sequence shown here is derived from an EMBL/GenBank/DDBJ whole genome shotgun (WGS) entry which is preliminary data.</text>
</comment>
<feature type="chain" id="PRO_5038944355" evidence="2">
    <location>
        <begin position="22"/>
        <end position="192"/>
    </location>
</feature>
<feature type="region of interest" description="Disordered" evidence="1">
    <location>
        <begin position="24"/>
        <end position="85"/>
    </location>
</feature>
<dbReference type="eggNOG" id="ENOG50342NQ">
    <property type="taxonomic scope" value="Bacteria"/>
</dbReference>
<organism evidence="4 5">
    <name type="scientific">Streptococcus criceti HS-6</name>
    <dbReference type="NCBI Taxonomy" id="873449"/>
    <lineage>
        <taxon>Bacteria</taxon>
        <taxon>Bacillati</taxon>
        <taxon>Bacillota</taxon>
        <taxon>Bacilli</taxon>
        <taxon>Lactobacillales</taxon>
        <taxon>Streptococcaceae</taxon>
        <taxon>Streptococcus</taxon>
    </lineage>
</organism>
<sequence>MKKSYKFVATFMLGTALLLTACHKNSSQSKDRPASTKTSQTSKARPQKGSSQNQSSSQASSNSQGNGETNNPSSSTNQSSANSQVTASSLDVTAIANGDFSSLVGTWQNANGDTLVFDNNGLVSDTQVISSQGVSGEKALFTIAPKDSEVGSAALFVIPAGVPTVGGKTYKQDALVAGQGESAEDTPYYRVG</sequence>
<evidence type="ECO:0000313" key="5">
    <source>
        <dbReference type="Proteomes" id="UP000004322"/>
    </source>
</evidence>